<sequence>MFDPRVGMKIYDNVWYLRHRLEPEQAADILSAMGVTYVMAQSKILPMQDTAIESEVTAEEKVRFATLNDRAFRDALKARGISYFASINIGFDPNFIAANQDLLPIDQFGKREGKTDWYIGLPPDRKPNIDHKLALLENATRILAPDGVHLGFIRWPGFWEIWLPDVKRASMPDYCYGAGTLARFRAATGIDVPLNDPIAAAALIAKEHKAAWRDWKCGVTVAAVGRIRDALRAIKSDVKIAINTLPLFLSDFDNVAEEVFGQSPARLKDVADVFEVMAYHQILRRPPTWPAEIANDVKRRSGSTTVSTIQGSALYLNGMHANRGRATDLSTDEFISMVDGLEKSEADGLCVFTFTDFLDMRETAEGKRRIDRLKAFRR</sequence>
<comment type="caution">
    <text evidence="1">The sequence shown here is derived from an EMBL/GenBank/DDBJ whole genome shotgun (WGS) entry which is preliminary data.</text>
</comment>
<evidence type="ECO:0000313" key="2">
    <source>
        <dbReference type="Proteomes" id="UP000616151"/>
    </source>
</evidence>
<accession>A0ACC5R751</accession>
<name>A0ACC5R751_9HYPH</name>
<dbReference type="EMBL" id="JAENHL010000007">
    <property type="protein sequence ID" value="MBK1868501.1"/>
    <property type="molecule type" value="Genomic_DNA"/>
</dbReference>
<gene>
    <name evidence="1" type="ORF">JHL16_19255</name>
</gene>
<reference evidence="1" key="1">
    <citation type="submission" date="2021-01" db="EMBL/GenBank/DDBJ databases">
        <authorList>
            <person name="Sun Q."/>
        </authorList>
    </citation>
    <scope>NUCLEOTIDE SEQUENCE</scope>
    <source>
        <strain evidence="1">YIM B02566</strain>
    </source>
</reference>
<proteinExistence type="predicted"/>
<organism evidence="1 2">
    <name type="scientific">Taklimakanibacter albus</name>
    <dbReference type="NCBI Taxonomy" id="2800327"/>
    <lineage>
        <taxon>Bacteria</taxon>
        <taxon>Pseudomonadati</taxon>
        <taxon>Pseudomonadota</taxon>
        <taxon>Alphaproteobacteria</taxon>
        <taxon>Hyphomicrobiales</taxon>
        <taxon>Aestuariivirgaceae</taxon>
        <taxon>Taklimakanibacter</taxon>
    </lineage>
</organism>
<evidence type="ECO:0000313" key="1">
    <source>
        <dbReference type="EMBL" id="MBK1868501.1"/>
    </source>
</evidence>
<dbReference type="Proteomes" id="UP000616151">
    <property type="component" value="Unassembled WGS sequence"/>
</dbReference>
<protein>
    <submittedName>
        <fullName evidence="1">Uncharacterized protein</fullName>
    </submittedName>
</protein>
<keyword evidence="2" id="KW-1185">Reference proteome</keyword>